<evidence type="ECO:0000256" key="8">
    <source>
        <dbReference type="ARBA" id="ARBA00023143"/>
    </source>
</evidence>
<evidence type="ECO:0000259" key="13">
    <source>
        <dbReference type="Pfam" id="PF01514"/>
    </source>
</evidence>
<keyword evidence="6 12" id="KW-1133">Transmembrane helix</keyword>
<evidence type="ECO:0000256" key="10">
    <source>
        <dbReference type="SAM" id="Coils"/>
    </source>
</evidence>
<feature type="compositionally biased region" description="Low complexity" evidence="11">
    <location>
        <begin position="315"/>
        <end position="326"/>
    </location>
</feature>
<evidence type="ECO:0000256" key="3">
    <source>
        <dbReference type="ARBA" id="ARBA00007971"/>
    </source>
</evidence>
<evidence type="ECO:0000313" key="15">
    <source>
        <dbReference type="EMBL" id="BEP29382.1"/>
    </source>
</evidence>
<comment type="similarity">
    <text evidence="3 9">Belongs to the FliF family.</text>
</comment>
<evidence type="ECO:0000256" key="6">
    <source>
        <dbReference type="ARBA" id="ARBA00022989"/>
    </source>
</evidence>
<evidence type="ECO:0000256" key="7">
    <source>
        <dbReference type="ARBA" id="ARBA00023136"/>
    </source>
</evidence>
<dbReference type="Pfam" id="PF08345">
    <property type="entry name" value="YscJ_FliF_C"/>
    <property type="match status" value="1"/>
</dbReference>
<comment type="subcellular location">
    <subcellularLocation>
        <location evidence="1 9">Bacterial flagellum basal body</location>
    </subcellularLocation>
    <subcellularLocation>
        <location evidence="2">Cell membrane</location>
        <topology evidence="2">Multi-pass membrane protein</topology>
    </subcellularLocation>
</comment>
<evidence type="ECO:0000256" key="2">
    <source>
        <dbReference type="ARBA" id="ARBA00004651"/>
    </source>
</evidence>
<dbReference type="KEGG" id="hprf:HLPR_17130"/>
<protein>
    <recommendedName>
        <fullName evidence="9">Flagellar M-ring protein</fullName>
    </recommendedName>
</protein>
<sequence>MGEFLNRIRTQMNDFFSTMDKKRRYLIIGGAIVFVLIFAAVIILLTRVNYVTLAQNVTVSEASSITAALDKDGIKWKDQNTTTILVDKNQLSKAKMSLSVQGVLNQKDFTWTDAFASNSLTMTSEEKDKMFLIAKASALEQAIEFLDGIDEAVVQLFIPSDSAYLLTDDSESKASVILKVKNGSTLSQPQVDGIVMILVNSVKGLKKNNVSIIDNTGVELNKSGVYDDGYVASSQFDLTKSVETRLQDRITEFLSSLYGKNNVKVMATVTLDFDSKDTSTKVFSPPIEGETNGMVRSMSQITEDVKNGDTGAGAPGTDTNTTTTNYAASDTGTSGYNKASKTLNYELNEISTQISKAKGQIKEISIGVVVNTDALVDNKLTDAHKNELKSLVSAVSGFDAKVVEVQARKFADPNAGYDLVSSMATTTNGVPIWLFGVIVASLLIGGLVIFVLLRRKGKEKEEQLQKEMEEQIQELEEIPSEYEDKSSPKYQIEKFIDSSPEAVAQLLRAWINEE</sequence>
<dbReference type="PANTHER" id="PTHR30046:SF0">
    <property type="entry name" value="FLAGELLAR M-RING PROTEIN"/>
    <property type="match status" value="1"/>
</dbReference>
<dbReference type="RefSeq" id="WP_338535020.1">
    <property type="nucleotide sequence ID" value="NZ_AP028654.1"/>
</dbReference>
<keyword evidence="8 9" id="KW-0975">Bacterial flagellum</keyword>
<comment type="function">
    <text evidence="9">The M ring may be actively involved in energy transduction.</text>
</comment>
<dbReference type="AlphaFoldDB" id="A0AAU9EBS2"/>
<dbReference type="InterPro" id="IPR013556">
    <property type="entry name" value="Flag_M-ring_C"/>
</dbReference>
<evidence type="ECO:0000256" key="11">
    <source>
        <dbReference type="SAM" id="MobiDB-lite"/>
    </source>
</evidence>
<keyword evidence="15" id="KW-0282">Flagellum</keyword>
<dbReference type="PIRSF" id="PIRSF004862">
    <property type="entry name" value="FliF"/>
    <property type="match status" value="1"/>
</dbReference>
<dbReference type="Proteomes" id="UP001321786">
    <property type="component" value="Chromosome"/>
</dbReference>
<dbReference type="EMBL" id="AP028654">
    <property type="protein sequence ID" value="BEP29382.1"/>
    <property type="molecule type" value="Genomic_DNA"/>
</dbReference>
<proteinExistence type="inferred from homology"/>
<keyword evidence="4" id="KW-1003">Cell membrane</keyword>
<dbReference type="GO" id="GO:0003774">
    <property type="term" value="F:cytoskeletal motor activity"/>
    <property type="evidence" value="ECO:0007669"/>
    <property type="project" value="InterPro"/>
</dbReference>
<dbReference type="GO" id="GO:0009431">
    <property type="term" value="C:bacterial-type flagellum basal body, MS ring"/>
    <property type="evidence" value="ECO:0007669"/>
    <property type="project" value="InterPro"/>
</dbReference>
<dbReference type="NCBIfam" id="TIGR00206">
    <property type="entry name" value="fliF"/>
    <property type="match status" value="1"/>
</dbReference>
<dbReference type="InterPro" id="IPR006182">
    <property type="entry name" value="FliF_N_dom"/>
</dbReference>
<dbReference type="InterPro" id="IPR045851">
    <property type="entry name" value="AMP-bd_C_sf"/>
</dbReference>
<dbReference type="GO" id="GO:0071973">
    <property type="term" value="P:bacterial-type flagellum-dependent cell motility"/>
    <property type="evidence" value="ECO:0007669"/>
    <property type="project" value="InterPro"/>
</dbReference>
<evidence type="ECO:0000259" key="14">
    <source>
        <dbReference type="Pfam" id="PF08345"/>
    </source>
</evidence>
<dbReference type="PANTHER" id="PTHR30046">
    <property type="entry name" value="FLAGELLAR M-RING PROTEIN"/>
    <property type="match status" value="1"/>
</dbReference>
<dbReference type="Gene3D" id="3.30.300.30">
    <property type="match status" value="1"/>
</dbReference>
<feature type="region of interest" description="Disordered" evidence="11">
    <location>
        <begin position="307"/>
        <end position="326"/>
    </location>
</feature>
<feature type="domain" description="Flagellar M-ring N-terminal" evidence="13">
    <location>
        <begin position="46"/>
        <end position="221"/>
    </location>
</feature>
<gene>
    <name evidence="15" type="primary">fliF</name>
    <name evidence="15" type="ORF">HLPR_17130</name>
</gene>
<dbReference type="Pfam" id="PF01514">
    <property type="entry name" value="YscJ_FliF"/>
    <property type="match status" value="1"/>
</dbReference>
<name>A0AAU9EBS2_9FIRM</name>
<keyword evidence="7 12" id="KW-0472">Membrane</keyword>
<keyword evidence="15" id="KW-0969">Cilium</keyword>
<evidence type="ECO:0000256" key="12">
    <source>
        <dbReference type="SAM" id="Phobius"/>
    </source>
</evidence>
<dbReference type="InterPro" id="IPR043427">
    <property type="entry name" value="YscJ/FliF"/>
</dbReference>
<dbReference type="InterPro" id="IPR000067">
    <property type="entry name" value="FlgMring_FliF"/>
</dbReference>
<dbReference type="PRINTS" id="PR01009">
    <property type="entry name" value="FLGMRINGFLIF"/>
</dbReference>
<evidence type="ECO:0000313" key="16">
    <source>
        <dbReference type="Proteomes" id="UP001321786"/>
    </source>
</evidence>
<feature type="coiled-coil region" evidence="10">
    <location>
        <begin position="454"/>
        <end position="485"/>
    </location>
</feature>
<organism evidence="15 16">
    <name type="scientific">Helicovermis profundi</name>
    <dbReference type="NCBI Taxonomy" id="3065157"/>
    <lineage>
        <taxon>Bacteria</taxon>
        <taxon>Bacillati</taxon>
        <taxon>Bacillota</taxon>
        <taxon>Clostridia</taxon>
        <taxon>Helicovermis</taxon>
    </lineage>
</organism>
<keyword evidence="16" id="KW-1185">Reference proteome</keyword>
<keyword evidence="10" id="KW-0175">Coiled coil</keyword>
<reference evidence="15 16" key="1">
    <citation type="submission" date="2023-08" db="EMBL/GenBank/DDBJ databases">
        <title>Helicovermis profunda gen. nov., sp. nov., a novel mesophilic, fermentative bacterium within the Bacillota from a deep-sea hydrothermal vent chimney.</title>
        <authorList>
            <person name="Miyazaki U."/>
            <person name="Mizutani D."/>
            <person name="Hashimoto Y."/>
            <person name="Tame A."/>
            <person name="Sawayama S."/>
            <person name="Miyazaki J."/>
            <person name="Takai K."/>
            <person name="Nakagawa S."/>
        </authorList>
    </citation>
    <scope>NUCLEOTIDE SEQUENCE [LARGE SCALE GENOMIC DNA]</scope>
    <source>
        <strain evidence="15 16">S502</strain>
    </source>
</reference>
<dbReference type="GO" id="GO:0005886">
    <property type="term" value="C:plasma membrane"/>
    <property type="evidence" value="ECO:0007669"/>
    <property type="project" value="UniProtKB-SubCell"/>
</dbReference>
<keyword evidence="15" id="KW-0966">Cell projection</keyword>
<accession>A0AAU9EBS2</accession>
<feature type="domain" description="Flagellar M-ring C-terminal" evidence="14">
    <location>
        <begin position="254"/>
        <end position="410"/>
    </location>
</feature>
<evidence type="ECO:0000256" key="1">
    <source>
        <dbReference type="ARBA" id="ARBA00004117"/>
    </source>
</evidence>
<evidence type="ECO:0000256" key="5">
    <source>
        <dbReference type="ARBA" id="ARBA00022692"/>
    </source>
</evidence>
<keyword evidence="5 12" id="KW-0812">Transmembrane</keyword>
<evidence type="ECO:0000256" key="4">
    <source>
        <dbReference type="ARBA" id="ARBA00022475"/>
    </source>
</evidence>
<evidence type="ECO:0000256" key="9">
    <source>
        <dbReference type="PIRNR" id="PIRNR004862"/>
    </source>
</evidence>
<feature type="transmembrane region" description="Helical" evidence="12">
    <location>
        <begin position="432"/>
        <end position="453"/>
    </location>
</feature>
<feature type="transmembrane region" description="Helical" evidence="12">
    <location>
        <begin position="25"/>
        <end position="45"/>
    </location>
</feature>